<gene>
    <name evidence="4" type="ORF">JW984_07825</name>
</gene>
<keyword evidence="2 4" id="KW-0067">ATP-binding</keyword>
<comment type="caution">
    <text evidence="4">The sequence shown here is derived from an EMBL/GenBank/DDBJ whole genome shotgun (WGS) entry which is preliminary data.</text>
</comment>
<evidence type="ECO:0000313" key="4">
    <source>
        <dbReference type="EMBL" id="MBN1573087.1"/>
    </source>
</evidence>
<evidence type="ECO:0000256" key="1">
    <source>
        <dbReference type="ARBA" id="ARBA00022741"/>
    </source>
</evidence>
<sequence>MASYSYAIRSSGVMKSFGDVRAVSGLDLTVKSGEVFGLIGPDGAGKTTAMRILAGILRPDSGKAEVLGSDIATDPESVKEKIGYMSQRFGLYEDLTVKENIDFYADLYLVSKAEKEERFKRLMEFSRLSPFLDRLAGKLSGGMKQKLGLACALIHTPDLLLLDEPTNGVDPVSRREFWKILYELLKEGITIFISTPYMDEADRCHRVGIMEGGRLLICDTPSEIRNRIGLNIIEVRCDEGREARDILESAEVKRMAWIKDVVFFGDKIHASVKEGEGAEGVIVKVLTDRGIGRVSARRIVPSLEDVFFEISEQ</sequence>
<dbReference type="GO" id="GO:0005524">
    <property type="term" value="F:ATP binding"/>
    <property type="evidence" value="ECO:0007669"/>
    <property type="project" value="UniProtKB-KW"/>
</dbReference>
<dbReference type="PROSITE" id="PS00211">
    <property type="entry name" value="ABC_TRANSPORTER_1"/>
    <property type="match status" value="1"/>
</dbReference>
<reference evidence="4" key="1">
    <citation type="journal article" date="2021" name="Environ. Microbiol.">
        <title>Genomic characterization of three novel Desulfobacterota classes expand the metabolic and phylogenetic diversity of the phylum.</title>
        <authorList>
            <person name="Murphy C.L."/>
            <person name="Biggerstaff J."/>
            <person name="Eichhorn A."/>
            <person name="Ewing E."/>
            <person name="Shahan R."/>
            <person name="Soriano D."/>
            <person name="Stewart S."/>
            <person name="VanMol K."/>
            <person name="Walker R."/>
            <person name="Walters P."/>
            <person name="Elshahed M.S."/>
            <person name="Youssef N.H."/>
        </authorList>
    </citation>
    <scope>NUCLEOTIDE SEQUENCE</scope>
    <source>
        <strain evidence="4">Zod_Metabat.24</strain>
    </source>
</reference>
<dbReference type="InterPro" id="IPR003593">
    <property type="entry name" value="AAA+_ATPase"/>
</dbReference>
<dbReference type="Gene3D" id="3.40.50.300">
    <property type="entry name" value="P-loop containing nucleotide triphosphate hydrolases"/>
    <property type="match status" value="1"/>
</dbReference>
<reference evidence="4" key="2">
    <citation type="submission" date="2021-01" db="EMBL/GenBank/DDBJ databases">
        <authorList>
            <person name="Hahn C.R."/>
            <person name="Youssef N.H."/>
            <person name="Elshahed M."/>
        </authorList>
    </citation>
    <scope>NUCLEOTIDE SEQUENCE</scope>
    <source>
        <strain evidence="4">Zod_Metabat.24</strain>
    </source>
</reference>
<organism evidence="4 5">
    <name type="scientific">Candidatus Zymogenus saltonus</name>
    <dbReference type="NCBI Taxonomy" id="2844893"/>
    <lineage>
        <taxon>Bacteria</taxon>
        <taxon>Deltaproteobacteria</taxon>
        <taxon>Candidatus Zymogenia</taxon>
        <taxon>Candidatus Zymogeniales</taxon>
        <taxon>Candidatus Zymogenaceae</taxon>
        <taxon>Candidatus Zymogenus</taxon>
    </lineage>
</organism>
<dbReference type="GO" id="GO:0016887">
    <property type="term" value="F:ATP hydrolysis activity"/>
    <property type="evidence" value="ECO:0007669"/>
    <property type="project" value="InterPro"/>
</dbReference>
<dbReference type="Proteomes" id="UP000809273">
    <property type="component" value="Unassembled WGS sequence"/>
</dbReference>
<dbReference type="InterPro" id="IPR027417">
    <property type="entry name" value="P-loop_NTPase"/>
</dbReference>
<dbReference type="PANTHER" id="PTHR43038">
    <property type="entry name" value="ATP-BINDING CASSETTE, SUB-FAMILY H, MEMBER 1"/>
    <property type="match status" value="1"/>
</dbReference>
<dbReference type="EMBL" id="JAFGIX010000038">
    <property type="protein sequence ID" value="MBN1573087.1"/>
    <property type="molecule type" value="Genomic_DNA"/>
</dbReference>
<feature type="domain" description="ABC transporter" evidence="3">
    <location>
        <begin position="8"/>
        <end position="237"/>
    </location>
</feature>
<keyword evidence="1" id="KW-0547">Nucleotide-binding</keyword>
<dbReference type="SUPFAM" id="SSF52540">
    <property type="entry name" value="P-loop containing nucleoside triphosphate hydrolases"/>
    <property type="match status" value="1"/>
</dbReference>
<protein>
    <submittedName>
        <fullName evidence="4">ABC transporter ATP-binding protein</fullName>
    </submittedName>
</protein>
<dbReference type="PANTHER" id="PTHR43038:SF3">
    <property type="entry name" value="ABC TRANSPORTER G FAMILY MEMBER 20 ISOFORM X1"/>
    <property type="match status" value="1"/>
</dbReference>
<proteinExistence type="predicted"/>
<dbReference type="SMART" id="SM00382">
    <property type="entry name" value="AAA"/>
    <property type="match status" value="1"/>
</dbReference>
<dbReference type="AlphaFoldDB" id="A0A9D8KFC2"/>
<dbReference type="CDD" id="cd03230">
    <property type="entry name" value="ABC_DR_subfamily_A"/>
    <property type="match status" value="1"/>
</dbReference>
<accession>A0A9D8KFC2</accession>
<evidence type="ECO:0000259" key="3">
    <source>
        <dbReference type="PROSITE" id="PS50893"/>
    </source>
</evidence>
<dbReference type="InterPro" id="IPR003439">
    <property type="entry name" value="ABC_transporter-like_ATP-bd"/>
</dbReference>
<evidence type="ECO:0000313" key="5">
    <source>
        <dbReference type="Proteomes" id="UP000809273"/>
    </source>
</evidence>
<dbReference type="InterPro" id="IPR017871">
    <property type="entry name" value="ABC_transporter-like_CS"/>
</dbReference>
<dbReference type="PROSITE" id="PS50893">
    <property type="entry name" value="ABC_TRANSPORTER_2"/>
    <property type="match status" value="1"/>
</dbReference>
<name>A0A9D8KFC2_9DELT</name>
<evidence type="ECO:0000256" key="2">
    <source>
        <dbReference type="ARBA" id="ARBA00022840"/>
    </source>
</evidence>
<dbReference type="Pfam" id="PF00005">
    <property type="entry name" value="ABC_tran"/>
    <property type="match status" value="1"/>
</dbReference>